<evidence type="ECO:0000256" key="5">
    <source>
        <dbReference type="ARBA" id="ARBA00022556"/>
    </source>
</evidence>
<gene>
    <name evidence="11" type="ORF">METZ01_LOCUS109040</name>
</gene>
<reference evidence="11" key="1">
    <citation type="submission" date="2018-05" db="EMBL/GenBank/DDBJ databases">
        <authorList>
            <person name="Lanie J.A."/>
            <person name="Ng W.-L."/>
            <person name="Kazmierczak K.M."/>
            <person name="Andrzejewski T.M."/>
            <person name="Davidsen T.M."/>
            <person name="Wayne K.J."/>
            <person name="Tettelin H."/>
            <person name="Glass J.I."/>
            <person name="Rusch D."/>
            <person name="Podicherti R."/>
            <person name="Tsui H.-C.T."/>
            <person name="Winkler M.E."/>
        </authorList>
    </citation>
    <scope>NUCLEOTIDE SEQUENCE</scope>
</reference>
<dbReference type="GO" id="GO:0046872">
    <property type="term" value="F:metal ion binding"/>
    <property type="evidence" value="ECO:0007669"/>
    <property type="project" value="UniProtKB-KW"/>
</dbReference>
<dbReference type="EMBL" id="UINC01012931">
    <property type="protein sequence ID" value="SVA56186.1"/>
    <property type="molecule type" value="Genomic_DNA"/>
</dbReference>
<comment type="catalytic activity">
    <reaction evidence="10">
        <text>a UDP-3-O-[(3R)-3-hydroxyacyl]-N-acetyl-alpha-D-glucosamine + H2O = a UDP-3-O-[(3R)-3-hydroxyacyl]-alpha-D-glucosamine + acetate</text>
        <dbReference type="Rhea" id="RHEA:67816"/>
        <dbReference type="ChEBI" id="CHEBI:15377"/>
        <dbReference type="ChEBI" id="CHEBI:30089"/>
        <dbReference type="ChEBI" id="CHEBI:137740"/>
        <dbReference type="ChEBI" id="CHEBI:173225"/>
        <dbReference type="EC" id="3.5.1.108"/>
    </reaction>
</comment>
<dbReference type="InterPro" id="IPR004463">
    <property type="entry name" value="UDP-acyl_GlcNac_deAcase"/>
</dbReference>
<accession>A0A381WUJ2</accession>
<dbReference type="SUPFAM" id="SSF54211">
    <property type="entry name" value="Ribosomal protein S5 domain 2-like"/>
    <property type="match status" value="2"/>
</dbReference>
<dbReference type="Gene3D" id="3.30.1700.10">
    <property type="entry name" value="lpxc deacetylase, domain 2"/>
    <property type="match status" value="1"/>
</dbReference>
<feature type="non-terminal residue" evidence="11">
    <location>
        <position position="292"/>
    </location>
</feature>
<keyword evidence="8" id="KW-0862">Zinc</keyword>
<evidence type="ECO:0000256" key="10">
    <source>
        <dbReference type="ARBA" id="ARBA00024535"/>
    </source>
</evidence>
<keyword evidence="4" id="KW-0444">Lipid biosynthesis</keyword>
<evidence type="ECO:0000256" key="2">
    <source>
        <dbReference type="ARBA" id="ARBA00005002"/>
    </source>
</evidence>
<proteinExistence type="inferred from homology"/>
<dbReference type="PANTHER" id="PTHR33694">
    <property type="entry name" value="UDP-3-O-ACYL-N-ACETYLGLUCOSAMINE DEACETYLASE 1, MITOCHONDRIAL-RELATED"/>
    <property type="match status" value="1"/>
</dbReference>
<evidence type="ECO:0000256" key="8">
    <source>
        <dbReference type="ARBA" id="ARBA00022833"/>
    </source>
</evidence>
<dbReference type="InterPro" id="IPR011334">
    <property type="entry name" value="UDP-acyl_GlcNac_deAcase_C"/>
</dbReference>
<dbReference type="GO" id="GO:0103117">
    <property type="term" value="F:UDP-3-O-acyl-N-acetylglucosamine deacetylase activity"/>
    <property type="evidence" value="ECO:0007669"/>
    <property type="project" value="UniProtKB-EC"/>
</dbReference>
<dbReference type="EC" id="3.5.1.108" evidence="3"/>
<dbReference type="HAMAP" id="MF_00388">
    <property type="entry name" value="LpxC"/>
    <property type="match status" value="1"/>
</dbReference>
<dbReference type="AlphaFoldDB" id="A0A381WUJ2"/>
<evidence type="ECO:0000256" key="1">
    <source>
        <dbReference type="ARBA" id="ARBA00001947"/>
    </source>
</evidence>
<keyword evidence="6" id="KW-0479">Metal-binding</keyword>
<comment type="pathway">
    <text evidence="2">Glycolipid biosynthesis; lipid IV(A) biosynthesis; lipid IV(A) from (3R)-3-hydroxytetradecanoyl-[acyl-carrier-protein] and UDP-N-acetyl-alpha-D-glucosamine: step 2/6.</text>
</comment>
<dbReference type="GO" id="GO:0016020">
    <property type="term" value="C:membrane"/>
    <property type="evidence" value="ECO:0007669"/>
    <property type="project" value="GOC"/>
</dbReference>
<dbReference type="NCBIfam" id="TIGR00325">
    <property type="entry name" value="lpxC"/>
    <property type="match status" value="1"/>
</dbReference>
<dbReference type="InterPro" id="IPR020568">
    <property type="entry name" value="Ribosomal_Su5_D2-typ_SF"/>
</dbReference>
<protein>
    <recommendedName>
        <fullName evidence="3">UDP-3-O-acyl-N-acetylglucosamine deacetylase</fullName>
        <ecNumber evidence="3">3.5.1.108</ecNumber>
    </recommendedName>
</protein>
<evidence type="ECO:0000313" key="11">
    <source>
        <dbReference type="EMBL" id="SVA56186.1"/>
    </source>
</evidence>
<evidence type="ECO:0000256" key="6">
    <source>
        <dbReference type="ARBA" id="ARBA00022723"/>
    </source>
</evidence>
<keyword evidence="5" id="KW-0441">Lipid A biosynthesis</keyword>
<keyword evidence="9" id="KW-0443">Lipid metabolism</keyword>
<dbReference type="Gene3D" id="3.30.230.20">
    <property type="entry name" value="lpxc deacetylase, domain 1"/>
    <property type="match status" value="1"/>
</dbReference>
<dbReference type="Pfam" id="PF03331">
    <property type="entry name" value="LpxC"/>
    <property type="match status" value="1"/>
</dbReference>
<dbReference type="GO" id="GO:0009245">
    <property type="term" value="P:lipid A biosynthetic process"/>
    <property type="evidence" value="ECO:0007669"/>
    <property type="project" value="UniProtKB-KW"/>
</dbReference>
<dbReference type="PANTHER" id="PTHR33694:SF1">
    <property type="entry name" value="UDP-3-O-ACYL-N-ACETYLGLUCOSAMINE DEACETYLASE 1, MITOCHONDRIAL-RELATED"/>
    <property type="match status" value="1"/>
</dbReference>
<evidence type="ECO:0000256" key="7">
    <source>
        <dbReference type="ARBA" id="ARBA00022801"/>
    </source>
</evidence>
<comment type="cofactor">
    <cofactor evidence="1">
        <name>Zn(2+)</name>
        <dbReference type="ChEBI" id="CHEBI:29105"/>
    </cofactor>
</comment>
<evidence type="ECO:0000256" key="9">
    <source>
        <dbReference type="ARBA" id="ARBA00023098"/>
    </source>
</evidence>
<organism evidence="11">
    <name type="scientific">marine metagenome</name>
    <dbReference type="NCBI Taxonomy" id="408172"/>
    <lineage>
        <taxon>unclassified sequences</taxon>
        <taxon>metagenomes</taxon>
        <taxon>ecological metagenomes</taxon>
    </lineage>
</organism>
<name>A0A381WUJ2_9ZZZZ</name>
<keyword evidence="7" id="KW-0378">Hydrolase</keyword>
<evidence type="ECO:0000256" key="4">
    <source>
        <dbReference type="ARBA" id="ARBA00022516"/>
    </source>
</evidence>
<evidence type="ECO:0000256" key="3">
    <source>
        <dbReference type="ARBA" id="ARBA00012745"/>
    </source>
</evidence>
<dbReference type="InterPro" id="IPR015870">
    <property type="entry name" value="UDP-acyl_N-AcGlcN_deAcase_N"/>
</dbReference>
<dbReference type="UniPathway" id="UPA00359">
    <property type="reaction ID" value="UER00478"/>
</dbReference>
<sequence length="292" mass="31677">MPAVLQQQTLARPASFSGIGLHSGNRVSMTLLPAPSNSGVIFRRVDLDSCAEIPAQIGNVAETDRSTTLSKGNAKVQTVEHVLAALYGFGVTNTVVELDSSEPPVADGSARQFCKMIREAGLETQAERVEPIQITAPIEHTHNGSVISAFPHERFKITCTSSDKGGRFTQFFSIELTPETWESEIAQARTFCFYEEIEYLIKNGLIRGGSLENAIVIRDDAVLTAEPMRYREEFVRHKILDIIGDLSLIGAPLRGHIVAVKPGHAANCGLAGRILQQSQRPLVAAQSFSPPG</sequence>